<dbReference type="Pfam" id="PF23989">
    <property type="entry name" value="PilB3_C"/>
    <property type="match status" value="1"/>
</dbReference>
<feature type="compositionally biased region" description="Basic and acidic residues" evidence="3">
    <location>
        <begin position="1"/>
        <end position="16"/>
    </location>
</feature>
<evidence type="ECO:0000313" key="7">
    <source>
        <dbReference type="EMBL" id="AKB84941.1"/>
    </source>
</evidence>
<sequence length="720" mass="81725">MVNEAEKNLNDSRTDGIEDADQENAVENKPDVAISGDSVQDIDEEDIEAVILSPRSRSRTHSDRPPTMNDPDSDSDEEFGILLPRSENFGRPEKEFRSNEGDWKPKGGYPQGFEPVTVDPEEFELSANRQQSVTETVPKMHIELTEEDIGADEPAPELPDAFGESDSKGIDAEKGASEGDLQEELLPAADEESTPAEKIGIKDKIKNLFRRENEEVEPYDPEVHGPLSEFTGVEGYEEIERYWIWEPYVFIVILYNEDLNDHIYYIVEPDLSDFENVFLTEIEDRLHNELLVEDIDETEDREVVLEKEIRDIIKDYAIEVTPAMLEKVFYYIKRDFIRFGKIDALMNDNSIEDVSGNGHSKPIFLYHRTYQNIATNIIFDEKELNSFIIQLAQKSGKHISVADPMVDATMPDGSRIQMTLGTSVTTHGSTFTIRKFSDVPITPVDLLKWGTFSSECMAYLWLCIENNKSLIYAGGTASGKTSSLNAVSLFIPEKAKIISLEDTRELKLPHPNWIPGVTRDSFTADDRGSVDMYDLLKAALRQRPEYLLVGEVRGKEALTLFQAMSTGHTTFSTMHADSVPSAIHRLENPPISVPRNMIQALDIMCIQAQTYSMGKRVRRNLKVVEIIDIDPNTRNVRTNDVFVWDSSTDTFHRTGDSKALMDIRMRRGWGAADVNRELRNRQRILEYLVDNNIDDFTEISGIINAYQSTPEKVLKELNML</sequence>
<proteinExistence type="inferred from homology"/>
<evidence type="ECO:0000259" key="5">
    <source>
        <dbReference type="Pfam" id="PF23989"/>
    </source>
</evidence>
<dbReference type="PATRIC" id="fig|1434104.5.peg.963"/>
<dbReference type="InterPro" id="IPR027417">
    <property type="entry name" value="P-loop_NTPase"/>
</dbReference>
<dbReference type="Gene3D" id="3.40.50.300">
    <property type="entry name" value="P-loop containing nucleotide triphosphate hydrolases"/>
    <property type="match status" value="1"/>
</dbReference>
<dbReference type="InterPro" id="IPR001482">
    <property type="entry name" value="T2SS/T4SS_dom"/>
</dbReference>
<keyword evidence="2" id="KW-0175">Coiled coil</keyword>
<keyword evidence="7" id="KW-0966">Cell projection</keyword>
<feature type="region of interest" description="Disordered" evidence="3">
    <location>
        <begin position="149"/>
        <end position="178"/>
    </location>
</feature>
<dbReference type="Pfam" id="PF00437">
    <property type="entry name" value="T2SSE"/>
    <property type="match status" value="1"/>
</dbReference>
<reference evidence="7 8" key="1">
    <citation type="submission" date="2014-07" db="EMBL/GenBank/DDBJ databases">
        <title>Methanogenic archaea and the global carbon cycle.</title>
        <authorList>
            <person name="Henriksen J.R."/>
            <person name="Luke J."/>
            <person name="Reinhart S."/>
            <person name="Benedict M.N."/>
            <person name="Youngblut N.D."/>
            <person name="Metcalf M.E."/>
            <person name="Whitaker R.J."/>
            <person name="Metcalf W.W."/>
        </authorList>
    </citation>
    <scope>NUCLEOTIDE SEQUENCE [LARGE SCALE GENOMIC DNA]</scope>
    <source>
        <strain evidence="7 8">MM1</strain>
    </source>
</reference>
<dbReference type="RefSeq" id="WP_231622122.1">
    <property type="nucleotide sequence ID" value="NZ_CP009518.1"/>
</dbReference>
<keyword evidence="8" id="KW-1185">Reference proteome</keyword>
<dbReference type="EMBL" id="CP009518">
    <property type="protein sequence ID" value="AKB84941.1"/>
    <property type="molecule type" value="Genomic_DNA"/>
</dbReference>
<name>A0A0E3SQI9_METMT</name>
<dbReference type="Pfam" id="PF23990">
    <property type="entry name" value="PilB3_N"/>
    <property type="match status" value="1"/>
</dbReference>
<accession>A0A0E3SQI9</accession>
<dbReference type="KEGG" id="mmet:MCMEM_0888"/>
<gene>
    <name evidence="7" type="ORF">MCMEM_0888</name>
</gene>
<evidence type="ECO:0000259" key="4">
    <source>
        <dbReference type="Pfam" id="PF00437"/>
    </source>
</evidence>
<evidence type="ECO:0000259" key="6">
    <source>
        <dbReference type="Pfam" id="PF23990"/>
    </source>
</evidence>
<dbReference type="InterPro" id="IPR056571">
    <property type="entry name" value="PilB3-like_C"/>
</dbReference>
<evidence type="ECO:0000256" key="3">
    <source>
        <dbReference type="SAM" id="MobiDB-lite"/>
    </source>
</evidence>
<keyword evidence="7" id="KW-0969">Cilium</keyword>
<dbReference type="HOGENOM" id="CLU_005379_2_1_2"/>
<dbReference type="InterPro" id="IPR056570">
    <property type="entry name" value="PilB3-like_N"/>
</dbReference>
<dbReference type="AlphaFoldDB" id="A0A0E3SQI9"/>
<evidence type="ECO:0000256" key="1">
    <source>
        <dbReference type="ARBA" id="ARBA00006611"/>
    </source>
</evidence>
<dbReference type="InterPro" id="IPR050921">
    <property type="entry name" value="T4SS_GSP_E_ATPase"/>
</dbReference>
<dbReference type="Gene3D" id="3.30.450.380">
    <property type="match status" value="1"/>
</dbReference>
<organism evidence="7 8">
    <name type="scientific">Methanococcoides methylutens MM1</name>
    <dbReference type="NCBI Taxonomy" id="1434104"/>
    <lineage>
        <taxon>Archaea</taxon>
        <taxon>Methanobacteriati</taxon>
        <taxon>Methanobacteriota</taxon>
        <taxon>Stenosarchaea group</taxon>
        <taxon>Methanomicrobia</taxon>
        <taxon>Methanosarcinales</taxon>
        <taxon>Methanosarcinaceae</taxon>
        <taxon>Methanococcoides</taxon>
    </lineage>
</organism>
<dbReference type="PANTHER" id="PTHR30486:SF6">
    <property type="entry name" value="TYPE IV PILUS RETRACTATION ATPASE PILT"/>
    <property type="match status" value="1"/>
</dbReference>
<keyword evidence="7" id="KW-0282">Flagellum</keyword>
<dbReference type="STRING" id="1434104.MCMEM_0888"/>
<evidence type="ECO:0000256" key="2">
    <source>
        <dbReference type="SAM" id="Coils"/>
    </source>
</evidence>
<feature type="domain" description="PilB3-like C-terminal" evidence="5">
    <location>
        <begin position="648"/>
        <end position="716"/>
    </location>
</feature>
<feature type="domain" description="Bacterial type II secretion system protein E" evidence="4">
    <location>
        <begin position="400"/>
        <end position="607"/>
    </location>
</feature>
<dbReference type="CDD" id="cd01130">
    <property type="entry name" value="VirB11-like_ATPase"/>
    <property type="match status" value="1"/>
</dbReference>
<dbReference type="PANTHER" id="PTHR30486">
    <property type="entry name" value="TWITCHING MOTILITY PROTEIN PILT"/>
    <property type="match status" value="1"/>
</dbReference>
<feature type="coiled-coil region" evidence="2">
    <location>
        <begin position="288"/>
        <end position="315"/>
    </location>
</feature>
<feature type="region of interest" description="Disordered" evidence="3">
    <location>
        <begin position="1"/>
        <end position="116"/>
    </location>
</feature>
<comment type="similarity">
    <text evidence="1">Belongs to the GSP E family.</text>
</comment>
<protein>
    <submittedName>
        <fullName evidence="7">Flagella-related protein FlaI</fullName>
    </submittedName>
</protein>
<feature type="compositionally biased region" description="Basic and acidic residues" evidence="3">
    <location>
        <begin position="88"/>
        <end position="105"/>
    </location>
</feature>
<dbReference type="GeneID" id="24893412"/>
<dbReference type="SUPFAM" id="SSF52540">
    <property type="entry name" value="P-loop containing nucleoside triphosphate hydrolases"/>
    <property type="match status" value="1"/>
</dbReference>
<dbReference type="GO" id="GO:0016887">
    <property type="term" value="F:ATP hydrolysis activity"/>
    <property type="evidence" value="ECO:0007669"/>
    <property type="project" value="InterPro"/>
</dbReference>
<feature type="compositionally biased region" description="Basic and acidic residues" evidence="3">
    <location>
        <begin position="165"/>
        <end position="177"/>
    </location>
</feature>
<feature type="domain" description="PilB3-like N-terminal" evidence="6">
    <location>
        <begin position="203"/>
        <end position="270"/>
    </location>
</feature>
<dbReference type="Proteomes" id="UP000033048">
    <property type="component" value="Chromosome"/>
</dbReference>
<evidence type="ECO:0000313" key="8">
    <source>
        <dbReference type="Proteomes" id="UP000033048"/>
    </source>
</evidence>